<dbReference type="Proteomes" id="UP000198638">
    <property type="component" value="Unassembled WGS sequence"/>
</dbReference>
<keyword evidence="2" id="KW-1185">Reference proteome</keyword>
<protein>
    <submittedName>
        <fullName evidence="1">Filamentous hemagglutinin</fullName>
    </submittedName>
</protein>
<dbReference type="EMBL" id="FNRQ01000001">
    <property type="protein sequence ID" value="SEA11198.1"/>
    <property type="molecule type" value="Genomic_DNA"/>
</dbReference>
<gene>
    <name evidence="1" type="ORF">SAMN05192564_101317</name>
</gene>
<dbReference type="OrthoDB" id="9114534at2"/>
<evidence type="ECO:0000313" key="2">
    <source>
        <dbReference type="Proteomes" id="UP000198638"/>
    </source>
</evidence>
<sequence>MQQQARGLVATRLISQNSNGLFTATPAEYNSPFLYGNSNHSLTPEQAALPGAVANPAAGLAAAALITGGLAAGPALAALPGAPIFSASGILGSGTWVSPVGTGLISAGSQYLQNGTINPVDLATSFGTGMAGAYGGLAWNVFVNGAGGAAGTAINNVVYGKNDSIIGSGITSGAFSTVGYGAGLLTGNTINSAMRPTIDNAGSWVSTGVWSGGGYNIFNPNNTAVIGAGFLGGTMQEIIQSTISNMQKPGSGK</sequence>
<dbReference type="AlphaFoldDB" id="A0A1H3YJT1"/>
<dbReference type="RefSeq" id="WP_143130374.1">
    <property type="nucleotide sequence ID" value="NZ_FNRQ01000001.1"/>
</dbReference>
<organism evidence="1 2">
    <name type="scientific">Paraburkholderia sartisoli</name>
    <dbReference type="NCBI Taxonomy" id="83784"/>
    <lineage>
        <taxon>Bacteria</taxon>
        <taxon>Pseudomonadati</taxon>
        <taxon>Pseudomonadota</taxon>
        <taxon>Betaproteobacteria</taxon>
        <taxon>Burkholderiales</taxon>
        <taxon>Burkholderiaceae</taxon>
        <taxon>Paraburkholderia</taxon>
    </lineage>
</organism>
<name>A0A1H3YJT1_9BURK</name>
<proteinExistence type="predicted"/>
<dbReference type="STRING" id="83784.SAMN05192564_101317"/>
<reference evidence="2" key="1">
    <citation type="submission" date="2016-10" db="EMBL/GenBank/DDBJ databases">
        <authorList>
            <person name="Varghese N."/>
            <person name="Submissions S."/>
        </authorList>
    </citation>
    <scope>NUCLEOTIDE SEQUENCE [LARGE SCALE GENOMIC DNA]</scope>
    <source>
        <strain evidence="2">LMG 24000</strain>
    </source>
</reference>
<evidence type="ECO:0000313" key="1">
    <source>
        <dbReference type="EMBL" id="SEA11198.1"/>
    </source>
</evidence>
<accession>A0A1H3YJT1</accession>